<feature type="region of interest" description="Disordered" evidence="1">
    <location>
        <begin position="155"/>
        <end position="180"/>
    </location>
</feature>
<dbReference type="EMBL" id="BRXZ01007945">
    <property type="protein sequence ID" value="GMI36386.1"/>
    <property type="molecule type" value="Genomic_DNA"/>
</dbReference>
<evidence type="ECO:0008006" key="4">
    <source>
        <dbReference type="Google" id="ProtNLM"/>
    </source>
</evidence>
<keyword evidence="3" id="KW-1185">Reference proteome</keyword>
<accession>A0A9W7G7Y2</accession>
<dbReference type="Proteomes" id="UP001165082">
    <property type="component" value="Unassembled WGS sequence"/>
</dbReference>
<sequence>MGLVDMVTGKLQDRKERQETDKFKEEMEKMLKSKSFTLKTFISDIDSSLSSWQVKLSGVTGGSKEVKALKDMKATLEAIHGAVGNKSLFKLGRREKLLITAKSGKSMPEINEVIESFRRMKTMHSWMRERKERGDRMPSNQDEAQEMMMIDMKKGLVGGGEEKSVMEKVKRRSMRRAGRT</sequence>
<evidence type="ECO:0000313" key="2">
    <source>
        <dbReference type="EMBL" id="GMI36386.1"/>
    </source>
</evidence>
<protein>
    <recommendedName>
        <fullName evidence="4">Signal recognition particle SRP54 subunit M-domain domain-containing protein</fullName>
    </recommendedName>
</protein>
<evidence type="ECO:0000313" key="3">
    <source>
        <dbReference type="Proteomes" id="UP001165082"/>
    </source>
</evidence>
<name>A0A9W7G7Y2_9STRA</name>
<feature type="compositionally biased region" description="Basic residues" evidence="1">
    <location>
        <begin position="169"/>
        <end position="180"/>
    </location>
</feature>
<dbReference type="AlphaFoldDB" id="A0A9W7G7Y2"/>
<dbReference type="OrthoDB" id="44673at2759"/>
<evidence type="ECO:0000256" key="1">
    <source>
        <dbReference type="SAM" id="MobiDB-lite"/>
    </source>
</evidence>
<comment type="caution">
    <text evidence="2">The sequence shown here is derived from an EMBL/GenBank/DDBJ whole genome shotgun (WGS) entry which is preliminary data.</text>
</comment>
<proteinExistence type="predicted"/>
<organism evidence="2 3">
    <name type="scientific">Triparma retinervis</name>
    <dbReference type="NCBI Taxonomy" id="2557542"/>
    <lineage>
        <taxon>Eukaryota</taxon>
        <taxon>Sar</taxon>
        <taxon>Stramenopiles</taxon>
        <taxon>Ochrophyta</taxon>
        <taxon>Bolidophyceae</taxon>
        <taxon>Parmales</taxon>
        <taxon>Triparmaceae</taxon>
        <taxon>Triparma</taxon>
    </lineage>
</organism>
<gene>
    <name evidence="2" type="ORF">TrRE_jg11936</name>
</gene>
<reference evidence="2" key="1">
    <citation type="submission" date="2022-07" db="EMBL/GenBank/DDBJ databases">
        <title>Genome analysis of Parmales, a sister group of diatoms, reveals the evolutionary specialization of diatoms from phago-mixotrophs to photoautotrophs.</title>
        <authorList>
            <person name="Ban H."/>
            <person name="Sato S."/>
            <person name="Yoshikawa S."/>
            <person name="Kazumasa Y."/>
            <person name="Nakamura Y."/>
            <person name="Ichinomiya M."/>
            <person name="Saitoh K."/>
            <person name="Sato N."/>
            <person name="Blanc-Mathieu R."/>
            <person name="Endo H."/>
            <person name="Kuwata A."/>
            <person name="Ogata H."/>
        </authorList>
    </citation>
    <scope>NUCLEOTIDE SEQUENCE</scope>
</reference>